<dbReference type="SUPFAM" id="SSF53720">
    <property type="entry name" value="ALDH-like"/>
    <property type="match status" value="1"/>
</dbReference>
<evidence type="ECO:0000256" key="3">
    <source>
        <dbReference type="ARBA" id="ARBA00023002"/>
    </source>
</evidence>
<dbReference type="InParanoid" id="W0DTQ0"/>
<name>W0DTQ0_9GAMM</name>
<dbReference type="OrthoDB" id="9768731at2"/>
<evidence type="ECO:0000256" key="2">
    <source>
        <dbReference type="ARBA" id="ARBA00022857"/>
    </source>
</evidence>
<keyword evidence="2" id="KW-0521">NADP</keyword>
<dbReference type="EMBL" id="CP007030">
    <property type="protein sequence ID" value="AHF00648.1"/>
    <property type="molecule type" value="Genomic_DNA"/>
</dbReference>
<reference evidence="5 6" key="1">
    <citation type="submission" date="2013-12" db="EMBL/GenBank/DDBJ databases">
        <authorList>
            <consortium name="DOE Joint Genome Institute"/>
            <person name="Kappler U."/>
            <person name="Huntemann M."/>
            <person name="Han J."/>
            <person name="Chen A."/>
            <person name="Kyrpides N."/>
            <person name="Mavromatis K."/>
            <person name="Markowitz V."/>
            <person name="Palaniappan K."/>
            <person name="Ivanova N."/>
            <person name="Schaumberg A."/>
            <person name="Pati A."/>
            <person name="Liolios K."/>
            <person name="Nordberg H.P."/>
            <person name="Cantor M.N."/>
            <person name="Hua S.X."/>
            <person name="Woyke T."/>
        </authorList>
    </citation>
    <scope>NUCLEOTIDE SEQUENCE [LARGE SCALE GENOMIC DNA]</scope>
    <source>
        <strain evidence="6">AL2</strain>
    </source>
</reference>
<dbReference type="InterPro" id="IPR044148">
    <property type="entry name" value="ALDH_GabD1-like"/>
</dbReference>
<dbReference type="eggNOG" id="COG1012">
    <property type="taxonomic scope" value="Bacteria"/>
</dbReference>
<dbReference type="Gene3D" id="3.40.605.10">
    <property type="entry name" value="Aldehyde Dehydrogenase, Chain A, domain 1"/>
    <property type="match status" value="1"/>
</dbReference>
<comment type="similarity">
    <text evidence="1">Belongs to the aldehyde dehydrogenase family.</text>
</comment>
<dbReference type="PANTHER" id="PTHR43217">
    <property type="entry name" value="SUCCINATE SEMIALDEHYDE DEHYDROGENASE [NAD(P)+] SAD"/>
    <property type="match status" value="1"/>
</dbReference>
<dbReference type="InterPro" id="IPR047110">
    <property type="entry name" value="GABD/Sad-like"/>
</dbReference>
<dbReference type="InterPro" id="IPR016163">
    <property type="entry name" value="Ald_DH_C"/>
</dbReference>
<dbReference type="InterPro" id="IPR016162">
    <property type="entry name" value="Ald_DH_N"/>
</dbReference>
<dbReference type="Gene3D" id="3.40.309.10">
    <property type="entry name" value="Aldehyde Dehydrogenase, Chain A, domain 2"/>
    <property type="match status" value="1"/>
</dbReference>
<evidence type="ECO:0000313" key="6">
    <source>
        <dbReference type="Proteomes" id="UP000005380"/>
    </source>
</evidence>
<organism evidence="5 6">
    <name type="scientific">Thiomicrospira aerophila AL3</name>
    <dbReference type="NCBI Taxonomy" id="717772"/>
    <lineage>
        <taxon>Bacteria</taxon>
        <taxon>Pseudomonadati</taxon>
        <taxon>Pseudomonadota</taxon>
        <taxon>Gammaproteobacteria</taxon>
        <taxon>Thiotrichales</taxon>
        <taxon>Piscirickettsiaceae</taxon>
        <taxon>Thiomicrospira</taxon>
    </lineage>
</organism>
<dbReference type="InterPro" id="IPR015590">
    <property type="entry name" value="Aldehyde_DH_dom"/>
</dbReference>
<keyword evidence="3" id="KW-0560">Oxidoreductase</keyword>
<dbReference type="PROSITE" id="PS00070">
    <property type="entry name" value="ALDEHYDE_DEHYDR_CYS"/>
    <property type="match status" value="1"/>
</dbReference>
<feature type="domain" description="Aldehyde dehydrogenase" evidence="4">
    <location>
        <begin position="3"/>
        <end position="453"/>
    </location>
</feature>
<dbReference type="KEGG" id="tao:THIAE_01690"/>
<dbReference type="STRING" id="717772.THIAE_01690"/>
<dbReference type="FunCoup" id="W0DTQ0">
    <property type="interactions" value="39"/>
</dbReference>
<accession>W0DTQ0</accession>
<gene>
    <name evidence="5" type="ORF">THIAE_01690</name>
</gene>
<proteinExistence type="inferred from homology"/>
<dbReference type="GO" id="GO:0004777">
    <property type="term" value="F:succinate-semialdehyde dehydrogenase (NAD+) activity"/>
    <property type="evidence" value="ECO:0007669"/>
    <property type="project" value="TreeGrafter"/>
</dbReference>
<evidence type="ECO:0000256" key="1">
    <source>
        <dbReference type="ARBA" id="ARBA00009986"/>
    </source>
</evidence>
<evidence type="ECO:0000259" key="4">
    <source>
        <dbReference type="Pfam" id="PF00171"/>
    </source>
</evidence>
<dbReference type="GO" id="GO:0004030">
    <property type="term" value="F:aldehyde dehydrogenase [NAD(P)+] activity"/>
    <property type="evidence" value="ECO:0007669"/>
    <property type="project" value="InterPro"/>
</dbReference>
<keyword evidence="6" id="KW-1185">Reference proteome</keyword>
<dbReference type="InterPro" id="IPR016160">
    <property type="entry name" value="Ald_DH_CS_CYS"/>
</dbReference>
<dbReference type="HOGENOM" id="CLU_005391_1_0_6"/>
<dbReference type="CDD" id="cd07100">
    <property type="entry name" value="ALDH_SSADH1_GabD1"/>
    <property type="match status" value="1"/>
</dbReference>
<dbReference type="PANTHER" id="PTHR43217:SF1">
    <property type="entry name" value="SUCCINATE SEMIALDEHYDE DEHYDROGENASE [NAD(P)+] SAD"/>
    <property type="match status" value="1"/>
</dbReference>
<protein>
    <submittedName>
        <fullName evidence="5">Succinate-semialdehyde dehdyrogenase</fullName>
    </submittedName>
</protein>
<sequence length="456" mass="49923">MALQSINPATGEKLAEFEAWDQERLDLAVRRAAAEFPEWSQRTSMAERCQLMKNAARVLREQQDELAKLITLEMGKSINEAKSEIEKSAWVCEFYAENGPAFLADELIETDASKSYICYQPLGVVLAVMPWNYPFWQVFRFAAPALIAGNIGLLKHASNVPQCAQAIEQVFLDAGFPPYVFTNLMIGSDQVESVIRHRHVRAVTLTGSEPAGRKVAAIAGAELKKTVLELGGSDAFIVMNDADIPAAVEAAVTSRYLNMGQSCIAAKRFIIDQFVYEDFISRLKAAVEAKFVAGDPLEPATTLCPMARQDLLDELHQQVQTCVKYGARLVTGGYQLDRPGCYYAPTILADISSAMPAYREEFFGPVALIFKATEPAHAVGLANATNFGLGGAVWSSDGATAETMALRMESGACFVNGFTKSDPRLPFGGVKNSGYGRELSYHGIREFTNVKSIWIK</sequence>
<dbReference type="InterPro" id="IPR016161">
    <property type="entry name" value="Ald_DH/histidinol_DH"/>
</dbReference>
<dbReference type="RefSeq" id="WP_006459760.1">
    <property type="nucleotide sequence ID" value="NZ_CP007030.1"/>
</dbReference>
<dbReference type="FunFam" id="3.40.605.10:FF:000012">
    <property type="entry name" value="NAD-dependent succinate-semialdehyde dehydrogenase"/>
    <property type="match status" value="1"/>
</dbReference>
<dbReference type="Pfam" id="PF00171">
    <property type="entry name" value="Aldedh"/>
    <property type="match status" value="1"/>
</dbReference>
<evidence type="ECO:0000313" key="5">
    <source>
        <dbReference type="EMBL" id="AHF00648.1"/>
    </source>
</evidence>
<dbReference type="AlphaFoldDB" id="W0DTQ0"/>
<dbReference type="Proteomes" id="UP000005380">
    <property type="component" value="Chromosome"/>
</dbReference>